<sequence>MYYKYEVSSRILDAIDNLGEFYFQIVLRENMPFILGDCYFVVKKYHNQVCYISDSLQISYYSERDNQNEAMRKIRVALEFFVYLTGNPYNSEGGMTKSIVDARPIIDINKSKRKLLKIQETETAYQRIRQKRKLLESTLQLYNLGIRLNFLFGDENCEDAFFTFFKIIEKIVSDEFDIEKEGIDRGKEETKECLERILSQTYNIQITEERLTKFSGEISNYIFNIVFGDNYYRIMWFCQKYNISVDCNIISKLVVIRNKIAHAEKVTISGDEYAYIMKLTREVINAKFFSKKPLIIDSKIINI</sequence>
<dbReference type="eggNOG" id="ENOG502ZED7">
    <property type="taxonomic scope" value="Bacteria"/>
</dbReference>
<dbReference type="EMBL" id="ACEP01000119">
    <property type="protein sequence ID" value="EEG35462.1"/>
    <property type="molecule type" value="Genomic_DNA"/>
</dbReference>
<dbReference type="AlphaFoldDB" id="C0EZ27"/>
<evidence type="ECO:0000313" key="2">
    <source>
        <dbReference type="Proteomes" id="UP000003174"/>
    </source>
</evidence>
<dbReference type="Proteomes" id="UP000003174">
    <property type="component" value="Unassembled WGS sequence"/>
</dbReference>
<accession>C0EZ27</accession>
<organism evidence="1 2">
    <name type="scientific">Anaerobutyricum hallii DSM 3353</name>
    <dbReference type="NCBI Taxonomy" id="411469"/>
    <lineage>
        <taxon>Bacteria</taxon>
        <taxon>Bacillati</taxon>
        <taxon>Bacillota</taxon>
        <taxon>Clostridia</taxon>
        <taxon>Lachnospirales</taxon>
        <taxon>Lachnospiraceae</taxon>
        <taxon>Anaerobutyricum</taxon>
    </lineage>
</organism>
<reference evidence="1 2" key="2">
    <citation type="submission" date="2009-02" db="EMBL/GenBank/DDBJ databases">
        <title>Draft genome sequence of Eubacterium hallii (DSM 3353).</title>
        <authorList>
            <person name="Sudarsanam P."/>
            <person name="Ley R."/>
            <person name="Guruge J."/>
            <person name="Turnbaugh P.J."/>
            <person name="Mahowald M."/>
            <person name="Liep D."/>
            <person name="Gordon J."/>
        </authorList>
    </citation>
    <scope>NUCLEOTIDE SEQUENCE [LARGE SCALE GENOMIC DNA]</scope>
    <source>
        <strain evidence="1 2">DSM 3353</strain>
    </source>
</reference>
<evidence type="ECO:0000313" key="1">
    <source>
        <dbReference type="EMBL" id="EEG35462.1"/>
    </source>
</evidence>
<protein>
    <recommendedName>
        <fullName evidence="3">Apea-like HEPN domain-containing protein</fullName>
    </recommendedName>
</protein>
<comment type="caution">
    <text evidence="1">The sequence shown here is derived from an EMBL/GenBank/DDBJ whole genome shotgun (WGS) entry which is preliminary data.</text>
</comment>
<reference evidence="1 2" key="1">
    <citation type="submission" date="2009-01" db="EMBL/GenBank/DDBJ databases">
        <authorList>
            <person name="Fulton L."/>
            <person name="Clifton S."/>
            <person name="Fulton B."/>
            <person name="Xu J."/>
            <person name="Minx P."/>
            <person name="Pepin K.H."/>
            <person name="Johnson M."/>
            <person name="Bhonagiri V."/>
            <person name="Nash W.E."/>
            <person name="Mardis E.R."/>
            <person name="Wilson R.K."/>
        </authorList>
    </citation>
    <scope>NUCLEOTIDE SEQUENCE [LARGE SCALE GENOMIC DNA]</scope>
    <source>
        <strain evidence="1 2">DSM 3353</strain>
    </source>
</reference>
<dbReference type="RefSeq" id="WP_005350079.1">
    <property type="nucleotide sequence ID" value="NZ_ACEP01000119.1"/>
</dbReference>
<gene>
    <name evidence="1" type="ORF">EUBHAL_02683</name>
</gene>
<name>C0EZ27_9FIRM</name>
<dbReference type="GeneID" id="75049071"/>
<evidence type="ECO:0008006" key="3">
    <source>
        <dbReference type="Google" id="ProtNLM"/>
    </source>
</evidence>
<proteinExistence type="predicted"/>